<reference evidence="3 5" key="3">
    <citation type="submission" date="2019-03" db="EMBL/GenBank/DDBJ databases">
        <authorList>
            <consortium name="Pathogen Informatics"/>
        </authorList>
    </citation>
    <scope>NUCLEOTIDE SEQUENCE [LARGE SCALE GENOMIC DNA]</scope>
    <source>
        <strain evidence="3 5">NCTC12282</strain>
    </source>
</reference>
<dbReference type="CDD" id="cd02908">
    <property type="entry name" value="Macro_OAADPr_deacetylase"/>
    <property type="match status" value="1"/>
</dbReference>
<keyword evidence="4" id="KW-1185">Reference proteome</keyword>
<sequence length="172" mass="18676">MHKIKLIQGDITTIAVEAMVNAANSSLLGGGGVDGAIHRAGGPEILDECRKIKNRQGGCKTGDAVITQAGHLPADYVIHAVGPFWSGGNNHECELLRKTYQSCFDLISQYGIKSVSFPNISTGIYKFPKELAAQIALDVIKKSLAEHPEIQQVNICCFEPESYQIYLSMVSR</sequence>
<dbReference type="RefSeq" id="WP_029093815.1">
    <property type="nucleotide sequence ID" value="NZ_CAADJA010000002.1"/>
</dbReference>
<dbReference type="OrthoDB" id="6194521at2"/>
<dbReference type="SMART" id="SM00506">
    <property type="entry name" value="A1pp"/>
    <property type="match status" value="1"/>
</dbReference>
<evidence type="ECO:0000313" key="3">
    <source>
        <dbReference type="EMBL" id="VFS46412.1"/>
    </source>
</evidence>
<dbReference type="EMBL" id="PDDX01000001">
    <property type="protein sequence ID" value="PHI28476.1"/>
    <property type="molecule type" value="Genomic_DNA"/>
</dbReference>
<gene>
    <name evidence="3" type="primary">ymdB</name>
    <name evidence="2" type="ORF">CRN84_03605</name>
    <name evidence="3" type="ORF">NCTC12282_01321</name>
</gene>
<feature type="domain" description="Macro" evidence="1">
    <location>
        <begin position="1"/>
        <end position="172"/>
    </location>
</feature>
<dbReference type="InterPro" id="IPR043472">
    <property type="entry name" value="Macro_dom-like"/>
</dbReference>
<evidence type="ECO:0000259" key="1">
    <source>
        <dbReference type="PROSITE" id="PS51154"/>
    </source>
</evidence>
<keyword evidence="3" id="KW-0378">Hydrolase</keyword>
<dbReference type="PANTHER" id="PTHR11106:SF27">
    <property type="entry name" value="MACRO DOMAIN-CONTAINING PROTEIN"/>
    <property type="match status" value="1"/>
</dbReference>
<dbReference type="Gene3D" id="3.40.220.10">
    <property type="entry name" value="Leucine Aminopeptidase, subunit E, domain 1"/>
    <property type="match status" value="1"/>
</dbReference>
<evidence type="ECO:0000313" key="2">
    <source>
        <dbReference type="EMBL" id="PHI28476.1"/>
    </source>
</evidence>
<organism evidence="2 4">
    <name type="scientific">Budvicia aquatica</name>
    <dbReference type="NCBI Taxonomy" id="82979"/>
    <lineage>
        <taxon>Bacteria</taxon>
        <taxon>Pseudomonadati</taxon>
        <taxon>Pseudomonadota</taxon>
        <taxon>Gammaproteobacteria</taxon>
        <taxon>Enterobacterales</taxon>
        <taxon>Budviciaceae</taxon>
        <taxon>Budvicia</taxon>
    </lineage>
</organism>
<reference evidence="2" key="1">
    <citation type="submission" date="2017-09" db="EMBL/GenBank/DDBJ databases">
        <title>FDA dAtabase for Regulatory Grade micrObial Sequences (FDA-ARGOS): Supporting development and validation of Infectious Disease Dx tests.</title>
        <authorList>
            <person name="Minogue T."/>
            <person name="Wolcott M."/>
            <person name="Wasieloski L."/>
            <person name="Aguilar W."/>
            <person name="Moore D."/>
            <person name="Tallon L.J."/>
            <person name="Sadzewicz L."/>
            <person name="Ott S."/>
            <person name="Zhao X."/>
            <person name="Nagaraj S."/>
            <person name="Vavikolanu K."/>
            <person name="Aluvathingal J."/>
            <person name="Nadendla S."/>
            <person name="Sichtig H."/>
        </authorList>
    </citation>
    <scope>NUCLEOTIDE SEQUENCE</scope>
    <source>
        <strain evidence="2">FDAARGOS_387</strain>
    </source>
</reference>
<dbReference type="STRING" id="1111728.GCA_000427805_04530"/>
<dbReference type="GO" id="GO:0016787">
    <property type="term" value="F:hydrolase activity"/>
    <property type="evidence" value="ECO:0007669"/>
    <property type="project" value="UniProtKB-KW"/>
</dbReference>
<accession>A0A2C6DB88</accession>
<dbReference type="EC" id="3.5.1.-" evidence="3"/>
<dbReference type="PROSITE" id="PS51154">
    <property type="entry name" value="MACRO"/>
    <property type="match status" value="1"/>
</dbReference>
<dbReference type="Pfam" id="PF01661">
    <property type="entry name" value="Macro"/>
    <property type="match status" value="1"/>
</dbReference>
<dbReference type="NCBIfam" id="NF001664">
    <property type="entry name" value="PRK00431.1-6"/>
    <property type="match status" value="1"/>
</dbReference>
<dbReference type="PANTHER" id="PTHR11106">
    <property type="entry name" value="GANGLIOSIDE INDUCED DIFFERENTIATION ASSOCIATED PROTEIN 2-RELATED"/>
    <property type="match status" value="1"/>
</dbReference>
<dbReference type="EMBL" id="CAADJA010000002">
    <property type="protein sequence ID" value="VFS46412.1"/>
    <property type="molecule type" value="Genomic_DNA"/>
</dbReference>
<dbReference type="InterPro" id="IPR002589">
    <property type="entry name" value="Macro_dom"/>
</dbReference>
<evidence type="ECO:0000313" key="5">
    <source>
        <dbReference type="Proteomes" id="UP000373449"/>
    </source>
</evidence>
<reference evidence="4" key="2">
    <citation type="submission" date="2017-09" db="EMBL/GenBank/DDBJ databases">
        <title>FDA dAtabase for Regulatory Grade micrObial Sequences (FDA-ARGOS): Supporting development and validation of Infectious Disease Dx tests.</title>
        <authorList>
            <person name="Minogue T."/>
            <person name="Wolcott M."/>
            <person name="Wasieloski L."/>
            <person name="Aguilar W."/>
            <person name="Moore D."/>
            <person name="Tallon L."/>
            <person name="Sadzewicz L."/>
            <person name="Ott S."/>
            <person name="Zhao X."/>
            <person name="Nagaraj S."/>
            <person name="Vavikolanu K."/>
            <person name="Aluvathingal J."/>
            <person name="Nadendla S."/>
            <person name="Sichtig H."/>
        </authorList>
    </citation>
    <scope>NUCLEOTIDE SEQUENCE [LARGE SCALE GENOMIC DNA]</scope>
    <source>
        <strain evidence="4">FDAARGOS_387</strain>
    </source>
</reference>
<dbReference type="AlphaFoldDB" id="A0A2C6DB88"/>
<dbReference type="SUPFAM" id="SSF52949">
    <property type="entry name" value="Macro domain-like"/>
    <property type="match status" value="1"/>
</dbReference>
<protein>
    <submittedName>
        <fullName evidence="2">O-acetyl-ADP-ribose deacetylase</fullName>
        <ecNumber evidence="3">3.5.1.-</ecNumber>
    </submittedName>
</protein>
<evidence type="ECO:0000313" key="4">
    <source>
        <dbReference type="Proteomes" id="UP000224974"/>
    </source>
</evidence>
<name>A0A2C6DB88_9GAMM</name>
<dbReference type="Proteomes" id="UP000224974">
    <property type="component" value="Unassembled WGS sequence"/>
</dbReference>
<proteinExistence type="predicted"/>
<dbReference type="Proteomes" id="UP000373449">
    <property type="component" value="Unassembled WGS sequence"/>
</dbReference>